<dbReference type="Gene3D" id="2.40.50.140">
    <property type="entry name" value="Nucleic acid-binding proteins"/>
    <property type="match status" value="1"/>
</dbReference>
<dbReference type="GO" id="GO:0000287">
    <property type="term" value="F:magnesium ion binding"/>
    <property type="evidence" value="ECO:0007669"/>
    <property type="project" value="UniProtKB-UniRule"/>
</dbReference>
<dbReference type="InterPro" id="IPR001247">
    <property type="entry name" value="ExoRNase_PH_dom1"/>
</dbReference>
<feature type="domain" description="S1 motif" evidence="10">
    <location>
        <begin position="623"/>
        <end position="692"/>
    </location>
</feature>
<dbReference type="Pfam" id="PF03725">
    <property type="entry name" value="RNase_PH_C"/>
    <property type="match status" value="1"/>
</dbReference>
<evidence type="ECO:0000256" key="2">
    <source>
        <dbReference type="ARBA" id="ARBA00022490"/>
    </source>
</evidence>
<evidence type="ECO:0000259" key="10">
    <source>
        <dbReference type="PROSITE" id="PS50126"/>
    </source>
</evidence>
<organism evidence="11 12">
    <name type="scientific">Candidatus Shapirobacteria bacterium CG09_land_8_20_14_0_10_49_15</name>
    <dbReference type="NCBI Taxonomy" id="1974482"/>
    <lineage>
        <taxon>Bacteria</taxon>
        <taxon>Candidatus Shapironibacteriota</taxon>
    </lineage>
</organism>
<dbReference type="InterPro" id="IPR012162">
    <property type="entry name" value="PNPase"/>
</dbReference>
<comment type="catalytic activity">
    <reaction evidence="8">
        <text>RNA(n+1) + phosphate = RNA(n) + a ribonucleoside 5'-diphosphate</text>
        <dbReference type="Rhea" id="RHEA:22096"/>
        <dbReference type="Rhea" id="RHEA-COMP:14527"/>
        <dbReference type="Rhea" id="RHEA-COMP:17342"/>
        <dbReference type="ChEBI" id="CHEBI:43474"/>
        <dbReference type="ChEBI" id="CHEBI:57930"/>
        <dbReference type="ChEBI" id="CHEBI:140395"/>
        <dbReference type="EC" id="2.7.7.8"/>
    </reaction>
</comment>
<dbReference type="Pfam" id="PF03726">
    <property type="entry name" value="PNPase"/>
    <property type="match status" value="1"/>
</dbReference>
<dbReference type="Pfam" id="PF01138">
    <property type="entry name" value="RNase_PH"/>
    <property type="match status" value="2"/>
</dbReference>
<keyword evidence="4 8" id="KW-0548">Nucleotidyltransferase</keyword>
<evidence type="ECO:0000256" key="5">
    <source>
        <dbReference type="ARBA" id="ARBA00022723"/>
    </source>
</evidence>
<dbReference type="FunFam" id="3.30.1370.10:FF:000001">
    <property type="entry name" value="Polyribonucleotide nucleotidyltransferase"/>
    <property type="match status" value="1"/>
</dbReference>
<evidence type="ECO:0000256" key="1">
    <source>
        <dbReference type="ARBA" id="ARBA00007404"/>
    </source>
</evidence>
<dbReference type="Pfam" id="PF00013">
    <property type="entry name" value="KH_1"/>
    <property type="match status" value="1"/>
</dbReference>
<evidence type="ECO:0000256" key="4">
    <source>
        <dbReference type="ARBA" id="ARBA00022695"/>
    </source>
</evidence>
<dbReference type="PANTHER" id="PTHR11252">
    <property type="entry name" value="POLYRIBONUCLEOTIDE NUCLEOTIDYLTRANSFERASE"/>
    <property type="match status" value="1"/>
</dbReference>
<dbReference type="EMBL" id="PEZK01000012">
    <property type="protein sequence ID" value="PIU02340.1"/>
    <property type="molecule type" value="Genomic_DNA"/>
</dbReference>
<dbReference type="FunFam" id="3.30.230.70:FF:000002">
    <property type="entry name" value="Polyribonucleotide nucleotidyltransferase"/>
    <property type="match status" value="1"/>
</dbReference>
<dbReference type="SMART" id="SM00316">
    <property type="entry name" value="S1"/>
    <property type="match status" value="1"/>
</dbReference>
<dbReference type="InterPro" id="IPR027408">
    <property type="entry name" value="PNPase/RNase_PH_dom_sf"/>
</dbReference>
<keyword evidence="2 8" id="KW-0963">Cytoplasm</keyword>
<dbReference type="HAMAP" id="MF_01595">
    <property type="entry name" value="PNPase"/>
    <property type="match status" value="1"/>
</dbReference>
<comment type="similarity">
    <text evidence="1 8">Belongs to the polyribonucleotide nucleotidyltransferase family.</text>
</comment>
<dbReference type="InterPro" id="IPR015847">
    <property type="entry name" value="ExoRNase_PH_dom2"/>
</dbReference>
<dbReference type="InterPro" id="IPR036612">
    <property type="entry name" value="KH_dom_type_1_sf"/>
</dbReference>
<keyword evidence="3 8" id="KW-0808">Transferase</keyword>
<dbReference type="FunFam" id="3.30.230.70:FF:000001">
    <property type="entry name" value="Polyribonucleotide nucleotidyltransferase"/>
    <property type="match status" value="1"/>
</dbReference>
<dbReference type="SUPFAM" id="SSF54791">
    <property type="entry name" value="Eukaryotic type KH-domain (KH-domain type I)"/>
    <property type="match status" value="1"/>
</dbReference>
<dbReference type="CDD" id="cd11364">
    <property type="entry name" value="RNase_PH_PNPase_2"/>
    <property type="match status" value="1"/>
</dbReference>
<feature type="compositionally biased region" description="Basic and acidic residues" evidence="9">
    <location>
        <begin position="701"/>
        <end position="716"/>
    </location>
</feature>
<dbReference type="PROSITE" id="PS50126">
    <property type="entry name" value="S1"/>
    <property type="match status" value="1"/>
</dbReference>
<dbReference type="Pfam" id="PF00575">
    <property type="entry name" value="S1"/>
    <property type="match status" value="1"/>
</dbReference>
<dbReference type="InterPro" id="IPR036345">
    <property type="entry name" value="ExoRNase_PH_dom2_sf"/>
</dbReference>
<reference evidence="12" key="1">
    <citation type="submission" date="2017-09" db="EMBL/GenBank/DDBJ databases">
        <title>Depth-based differentiation of microbial function through sediment-hosted aquifers and enrichment of novel symbionts in the deep terrestrial subsurface.</title>
        <authorList>
            <person name="Probst A.J."/>
            <person name="Ladd B."/>
            <person name="Jarett J.K."/>
            <person name="Geller-Mcgrath D.E."/>
            <person name="Sieber C.M.K."/>
            <person name="Emerson J.B."/>
            <person name="Anantharaman K."/>
            <person name="Thomas B.C."/>
            <person name="Malmstrom R."/>
            <person name="Stieglmeier M."/>
            <person name="Klingl A."/>
            <person name="Woyke T."/>
            <person name="Ryan C.M."/>
            <person name="Banfield J.F."/>
        </authorList>
    </citation>
    <scope>NUCLEOTIDE SEQUENCE [LARGE SCALE GENOMIC DNA]</scope>
</reference>
<comment type="subcellular location">
    <subcellularLocation>
        <location evidence="8">Cytoplasm</location>
    </subcellularLocation>
</comment>
<dbReference type="Gene3D" id="3.30.230.70">
    <property type="entry name" value="GHMP Kinase, N-terminal domain"/>
    <property type="match status" value="2"/>
</dbReference>
<dbReference type="SMART" id="SM00322">
    <property type="entry name" value="KH"/>
    <property type="match status" value="1"/>
</dbReference>
<gene>
    <name evidence="8" type="primary">pnp</name>
    <name evidence="11" type="ORF">COT66_00710</name>
</gene>
<sequence>MKKVSQEIQIGGKTLTLQTGQFAEQANAAVTARIGDTIVLATVVAAPLMQDLGYFPLGVEYFERLYAGGRIKGSRFVKREGRPSDEATLTARLIDRSIRPLFPEGYNEEVQVIITVLSVDGENQPDVAAACATSAALAISDIPWDGPIGALRMGFVAKDHQQGVFVANPTFQDLEYSDLDLIVSATKKAVVMLEGGAREVPEATILEGIKQAQQEAQKIIKAIEALQKQVGQKKKAFDAPALDPKLVAAIEKETADNLSGAVKEAATKGGSSSSLAAIKKALLAKYEDQKKETINKIVDKLVKKTLRQQVLVKGERIDGRKLDEIRPIEIEVSVLPRTHGSAMFRRGGTQALTITTLGSPALEQLIENMEGEETKRYIHHYNMPPFTVGETGRLGWPSRREIGHGALAERALLPVIPAEEQFPYTIRVVSEIMSSNGSTSMASVCGSTLSLMDAGVPIKAPVSGIAMGMISDDGQAVILSDILGFEDFNGDMDFKVAGTKQGVTAIQMDVKKSVLDLKLLNQALEQAKKGRLFILEKMLQALPVARQKVSEFAPKVAMVKIPEEKIGEVIGPGGKMIRKIIAETGASVDIDDDGVVSITALSRESVDQAIKWVEGLTREPKVGEVFEEAEVKRLMPFGAFVEILPGKEGLVHVSRMAPGFVQDPADIVKIGQKVKVVVVEIDELHRVNLSMVFGPQAERSFSPDRRPEQRFPPRDQRPRRRRD</sequence>
<dbReference type="InterPro" id="IPR003029">
    <property type="entry name" value="S1_domain"/>
</dbReference>
<dbReference type="InterPro" id="IPR015848">
    <property type="entry name" value="PNPase_PH_RNA-bd_bac/org-type"/>
</dbReference>
<dbReference type="GO" id="GO:0006402">
    <property type="term" value="P:mRNA catabolic process"/>
    <property type="evidence" value="ECO:0007669"/>
    <property type="project" value="UniProtKB-UniRule"/>
</dbReference>
<dbReference type="InterPro" id="IPR020568">
    <property type="entry name" value="Ribosomal_Su5_D2-typ_SF"/>
</dbReference>
<evidence type="ECO:0000313" key="11">
    <source>
        <dbReference type="EMBL" id="PIU02340.1"/>
    </source>
</evidence>
<evidence type="ECO:0000256" key="7">
    <source>
        <dbReference type="ARBA" id="ARBA00022884"/>
    </source>
</evidence>
<dbReference type="PANTHER" id="PTHR11252:SF0">
    <property type="entry name" value="POLYRIBONUCLEOTIDE NUCLEOTIDYLTRANSFERASE 1, MITOCHONDRIAL"/>
    <property type="match status" value="1"/>
</dbReference>
<dbReference type="AlphaFoldDB" id="A0A2M6XB94"/>
<dbReference type="InterPro" id="IPR004088">
    <property type="entry name" value="KH_dom_type_1"/>
</dbReference>
<name>A0A2M6XB94_9BACT</name>
<dbReference type="EC" id="2.7.7.8" evidence="8"/>
<proteinExistence type="inferred from homology"/>
<feature type="region of interest" description="Disordered" evidence="9">
    <location>
        <begin position="697"/>
        <end position="723"/>
    </location>
</feature>
<feature type="binding site" evidence="8">
    <location>
        <position position="487"/>
    </location>
    <ligand>
        <name>Mg(2+)</name>
        <dbReference type="ChEBI" id="CHEBI:18420"/>
    </ligand>
</feature>
<evidence type="ECO:0000256" key="3">
    <source>
        <dbReference type="ARBA" id="ARBA00022679"/>
    </source>
</evidence>
<dbReference type="GO" id="GO:0004654">
    <property type="term" value="F:polyribonucleotide nucleotidyltransferase activity"/>
    <property type="evidence" value="ECO:0007669"/>
    <property type="project" value="UniProtKB-UniRule"/>
</dbReference>
<feature type="binding site" evidence="8">
    <location>
        <position position="493"/>
    </location>
    <ligand>
        <name>Mg(2+)</name>
        <dbReference type="ChEBI" id="CHEBI:18420"/>
    </ligand>
</feature>
<dbReference type="SUPFAM" id="SSF54211">
    <property type="entry name" value="Ribosomal protein S5 domain 2-like"/>
    <property type="match status" value="2"/>
</dbReference>
<dbReference type="Proteomes" id="UP000231214">
    <property type="component" value="Unassembled WGS sequence"/>
</dbReference>
<dbReference type="PIRSF" id="PIRSF005499">
    <property type="entry name" value="PNPase"/>
    <property type="match status" value="1"/>
</dbReference>
<evidence type="ECO:0000256" key="6">
    <source>
        <dbReference type="ARBA" id="ARBA00022842"/>
    </source>
</evidence>
<dbReference type="GO" id="GO:0006396">
    <property type="term" value="P:RNA processing"/>
    <property type="evidence" value="ECO:0007669"/>
    <property type="project" value="InterPro"/>
</dbReference>
<dbReference type="SUPFAM" id="SSF50249">
    <property type="entry name" value="Nucleic acid-binding proteins"/>
    <property type="match status" value="1"/>
</dbReference>
<dbReference type="InterPro" id="IPR012340">
    <property type="entry name" value="NA-bd_OB-fold"/>
</dbReference>
<accession>A0A2M6XB94</accession>
<evidence type="ECO:0000256" key="8">
    <source>
        <dbReference type="HAMAP-Rule" id="MF_01595"/>
    </source>
</evidence>
<dbReference type="NCBIfam" id="TIGR03591">
    <property type="entry name" value="polynuc_phos"/>
    <property type="match status" value="1"/>
</dbReference>
<evidence type="ECO:0000313" key="12">
    <source>
        <dbReference type="Proteomes" id="UP000231214"/>
    </source>
</evidence>
<dbReference type="PROSITE" id="PS50084">
    <property type="entry name" value="KH_TYPE_1"/>
    <property type="match status" value="1"/>
</dbReference>
<comment type="cofactor">
    <cofactor evidence="8">
        <name>Mg(2+)</name>
        <dbReference type="ChEBI" id="CHEBI:18420"/>
    </cofactor>
</comment>
<keyword evidence="6 8" id="KW-0460">Magnesium</keyword>
<protein>
    <recommendedName>
        <fullName evidence="8">Polyribonucleotide nucleotidyltransferase</fullName>
        <ecNumber evidence="8">2.7.7.8</ecNumber>
    </recommendedName>
    <alternativeName>
        <fullName evidence="8">Polynucleotide phosphorylase</fullName>
        <shortName evidence="8">PNPase</shortName>
    </alternativeName>
</protein>
<comment type="function">
    <text evidence="8">Involved in mRNA degradation. Catalyzes the phosphorolysis of single-stranded polyribonucleotides processively in the 3'- to 5'-direction.</text>
</comment>
<dbReference type="InterPro" id="IPR004087">
    <property type="entry name" value="KH_dom"/>
</dbReference>
<evidence type="ECO:0000256" key="9">
    <source>
        <dbReference type="SAM" id="MobiDB-lite"/>
    </source>
</evidence>
<comment type="caution">
    <text evidence="11">The sequence shown here is derived from an EMBL/GenBank/DDBJ whole genome shotgun (WGS) entry which is preliminary data.</text>
</comment>
<dbReference type="GO" id="GO:0005829">
    <property type="term" value="C:cytosol"/>
    <property type="evidence" value="ECO:0007669"/>
    <property type="project" value="TreeGrafter"/>
</dbReference>
<keyword evidence="5 8" id="KW-0479">Metal-binding</keyword>
<keyword evidence="7 8" id="KW-0694">RNA-binding</keyword>
<dbReference type="GO" id="GO:0000175">
    <property type="term" value="F:3'-5'-RNA exonuclease activity"/>
    <property type="evidence" value="ECO:0007669"/>
    <property type="project" value="TreeGrafter"/>
</dbReference>
<dbReference type="SUPFAM" id="SSF55666">
    <property type="entry name" value="Ribonuclease PH domain 2-like"/>
    <property type="match status" value="2"/>
</dbReference>
<dbReference type="CDD" id="cd02393">
    <property type="entry name" value="KH-I_PNPase"/>
    <property type="match status" value="1"/>
</dbReference>
<dbReference type="GO" id="GO:0003723">
    <property type="term" value="F:RNA binding"/>
    <property type="evidence" value="ECO:0007669"/>
    <property type="project" value="UniProtKB-UniRule"/>
</dbReference>
<dbReference type="Gene3D" id="3.30.1370.10">
    <property type="entry name" value="K Homology domain, type 1"/>
    <property type="match status" value="1"/>
</dbReference>
<dbReference type="NCBIfam" id="NF008805">
    <property type="entry name" value="PRK11824.1"/>
    <property type="match status" value="1"/>
</dbReference>